<dbReference type="SUPFAM" id="SSF55681">
    <property type="entry name" value="Class II aaRS and biotin synthetases"/>
    <property type="match status" value="1"/>
</dbReference>
<evidence type="ECO:0000256" key="3">
    <source>
        <dbReference type="ARBA" id="ARBA00022840"/>
    </source>
</evidence>
<evidence type="ECO:0000259" key="4">
    <source>
        <dbReference type="PROSITE" id="PS50862"/>
    </source>
</evidence>
<dbReference type="HOGENOM" id="CLU_008255_1_0_12"/>
<gene>
    <name evidence="5" type="ordered locus">Spiaf_2563</name>
</gene>
<dbReference type="InterPro" id="IPR004364">
    <property type="entry name" value="Aa-tRNA-synt_II"/>
</dbReference>
<keyword evidence="1" id="KW-0436">Ligase</keyword>
<dbReference type="PRINTS" id="PR00982">
    <property type="entry name" value="TRNASYNTHLYS"/>
</dbReference>
<dbReference type="RefSeq" id="WP_014456575.1">
    <property type="nucleotide sequence ID" value="NC_017098.1"/>
</dbReference>
<dbReference type="InterPro" id="IPR006195">
    <property type="entry name" value="aa-tRNA-synth_II"/>
</dbReference>
<dbReference type="AlphaFoldDB" id="H9UM50"/>
<evidence type="ECO:0000256" key="2">
    <source>
        <dbReference type="ARBA" id="ARBA00022741"/>
    </source>
</evidence>
<dbReference type="InterPro" id="IPR018149">
    <property type="entry name" value="Lys-tRNA-synth_II_C"/>
</dbReference>
<keyword evidence="2" id="KW-0547">Nucleotide-binding</keyword>
<evidence type="ECO:0000256" key="1">
    <source>
        <dbReference type="ARBA" id="ARBA00022598"/>
    </source>
</evidence>
<evidence type="ECO:0000313" key="5">
    <source>
        <dbReference type="EMBL" id="AFG38593.1"/>
    </source>
</evidence>
<dbReference type="PROSITE" id="PS50862">
    <property type="entry name" value="AA_TRNA_LIGASE_II"/>
    <property type="match status" value="1"/>
</dbReference>
<dbReference type="PANTHER" id="PTHR42918:SF6">
    <property type="entry name" value="ELONGATION FACTOR P--(R)-BETA-LYSINE LIGASE"/>
    <property type="match status" value="1"/>
</dbReference>
<dbReference type="eggNOG" id="COG2269">
    <property type="taxonomic scope" value="Bacteria"/>
</dbReference>
<feature type="domain" description="Aminoacyl-transfer RNA synthetases class-II family profile" evidence="4">
    <location>
        <begin position="11"/>
        <end position="324"/>
    </location>
</feature>
<dbReference type="EMBL" id="CP003282">
    <property type="protein sequence ID" value="AFG38593.1"/>
    <property type="molecule type" value="Genomic_DNA"/>
</dbReference>
<dbReference type="GO" id="GO:0005524">
    <property type="term" value="F:ATP binding"/>
    <property type="evidence" value="ECO:0007669"/>
    <property type="project" value="UniProtKB-KW"/>
</dbReference>
<dbReference type="GO" id="GO:0004824">
    <property type="term" value="F:lysine-tRNA ligase activity"/>
    <property type="evidence" value="ECO:0007669"/>
    <property type="project" value="InterPro"/>
</dbReference>
<keyword evidence="3" id="KW-0067">ATP-binding</keyword>
<keyword evidence="5" id="KW-0030">Aminoacyl-tRNA synthetase</keyword>
<protein>
    <submittedName>
        <fullName evidence="5">Lysyl-tRNA synthetase (Class II)</fullName>
    </submittedName>
</protein>
<accession>H9UM50</accession>
<dbReference type="Gene3D" id="3.30.930.10">
    <property type="entry name" value="Bira Bifunctional Protein, Domain 2"/>
    <property type="match status" value="1"/>
</dbReference>
<dbReference type="GO" id="GO:0000049">
    <property type="term" value="F:tRNA binding"/>
    <property type="evidence" value="ECO:0007669"/>
    <property type="project" value="TreeGrafter"/>
</dbReference>
<sequence>MMLMQDIRCCVQDLLRTFFRQRGYREVETPSLAPAVIPEATIQLFETRCTGYHGSLPLFALPSPEYYMKQLLAQGSGSIFQISRCFRNAEVLTRQHNPEFSMLEWYTVDQDYRYNLSLQQDLIRFLCDSRKLWELIAQLPASSSGRLLTRELRQRLQQPIAEFSLQEAFRRWVGIDLAASLKRGYLDPDRPEEPLEDAFHRLLVDCVEPCIPADRPVALIDYPAIVPTTGRQKPGTPWTERWELYIGGMEIANCYTEAPAVEMEKYIAGESAAIAAAGRQGQADTGYADKIRALPACSGNALGIDRLLMQLTGERSIEGVILFPLHATILP</sequence>
<dbReference type="Pfam" id="PF00152">
    <property type="entry name" value="tRNA-synt_2"/>
    <property type="match status" value="1"/>
</dbReference>
<dbReference type="PATRIC" id="fig|889378.3.peg.2539"/>
<dbReference type="STRING" id="889378.Spiaf_2563"/>
<organism evidence="5 6">
    <name type="scientific">Spirochaeta africana (strain ATCC 700263 / DSM 8902 / Z-7692)</name>
    <dbReference type="NCBI Taxonomy" id="889378"/>
    <lineage>
        <taxon>Bacteria</taxon>
        <taxon>Pseudomonadati</taxon>
        <taxon>Spirochaetota</taxon>
        <taxon>Spirochaetia</taxon>
        <taxon>Spirochaetales</taxon>
        <taxon>Spirochaetaceae</taxon>
        <taxon>Spirochaeta</taxon>
    </lineage>
</organism>
<dbReference type="OrthoDB" id="9802326at2"/>
<keyword evidence="6" id="KW-1185">Reference proteome</keyword>
<dbReference type="KEGG" id="sfc:Spiaf_2563"/>
<reference evidence="6" key="1">
    <citation type="journal article" date="2013" name="Stand. Genomic Sci.">
        <title>Complete genome sequence of the halophilic bacterium Spirochaeta africana type strain (Z-7692(T)) from the alkaline Lake Magadi in the East African Rift.</title>
        <authorList>
            <person name="Liolos K."/>
            <person name="Abt B."/>
            <person name="Scheuner C."/>
            <person name="Teshima H."/>
            <person name="Held B."/>
            <person name="Lapidus A."/>
            <person name="Nolan M."/>
            <person name="Lucas S."/>
            <person name="Deshpande S."/>
            <person name="Cheng J.F."/>
            <person name="Tapia R."/>
            <person name="Goodwin L.A."/>
            <person name="Pitluck S."/>
            <person name="Pagani I."/>
            <person name="Ivanova N."/>
            <person name="Mavromatis K."/>
            <person name="Mikhailova N."/>
            <person name="Huntemann M."/>
            <person name="Pati A."/>
            <person name="Chen A."/>
            <person name="Palaniappan K."/>
            <person name="Land M."/>
            <person name="Rohde M."/>
            <person name="Tindall B.J."/>
            <person name="Detter J.C."/>
            <person name="Goker M."/>
            <person name="Bristow J."/>
            <person name="Eisen J.A."/>
            <person name="Markowitz V."/>
            <person name="Hugenholtz P."/>
            <person name="Woyke T."/>
            <person name="Klenk H.P."/>
            <person name="Kyrpides N.C."/>
        </authorList>
    </citation>
    <scope>NUCLEOTIDE SEQUENCE</scope>
    <source>
        <strain evidence="6">ATCC 700263 / DSM 8902 / Z-7692</strain>
    </source>
</reference>
<dbReference type="InterPro" id="IPR045864">
    <property type="entry name" value="aa-tRNA-synth_II/BPL/LPL"/>
</dbReference>
<dbReference type="Proteomes" id="UP000007383">
    <property type="component" value="Chromosome"/>
</dbReference>
<dbReference type="GO" id="GO:0005829">
    <property type="term" value="C:cytosol"/>
    <property type="evidence" value="ECO:0007669"/>
    <property type="project" value="TreeGrafter"/>
</dbReference>
<dbReference type="GO" id="GO:0006430">
    <property type="term" value="P:lysyl-tRNA aminoacylation"/>
    <property type="evidence" value="ECO:0007669"/>
    <property type="project" value="InterPro"/>
</dbReference>
<name>H9UM50_SPIAZ</name>
<evidence type="ECO:0000313" key="6">
    <source>
        <dbReference type="Proteomes" id="UP000007383"/>
    </source>
</evidence>
<dbReference type="PANTHER" id="PTHR42918">
    <property type="entry name" value="LYSYL-TRNA SYNTHETASE"/>
    <property type="match status" value="1"/>
</dbReference>
<proteinExistence type="predicted"/>